<proteinExistence type="predicted"/>
<keyword evidence="3" id="KW-1280">Immunoglobulin</keyword>
<dbReference type="Gene3D" id="2.60.40.10">
    <property type="entry name" value="Immunoglobulins"/>
    <property type="match status" value="1"/>
</dbReference>
<dbReference type="AlphaFoldDB" id="K7FAG7"/>
<dbReference type="InterPro" id="IPR050199">
    <property type="entry name" value="IgHV"/>
</dbReference>
<dbReference type="SUPFAM" id="SSF48726">
    <property type="entry name" value="Immunoglobulin"/>
    <property type="match status" value="1"/>
</dbReference>
<organism evidence="6 7">
    <name type="scientific">Pelodiscus sinensis</name>
    <name type="common">Chinese softshell turtle</name>
    <name type="synonym">Trionyx sinensis</name>
    <dbReference type="NCBI Taxonomy" id="13735"/>
    <lineage>
        <taxon>Eukaryota</taxon>
        <taxon>Metazoa</taxon>
        <taxon>Chordata</taxon>
        <taxon>Craniata</taxon>
        <taxon>Vertebrata</taxon>
        <taxon>Euteleostomi</taxon>
        <taxon>Archelosauria</taxon>
        <taxon>Testudinata</taxon>
        <taxon>Testudines</taxon>
        <taxon>Cryptodira</taxon>
        <taxon>Trionychia</taxon>
        <taxon>Trionychidae</taxon>
        <taxon>Pelodiscus</taxon>
    </lineage>
</organism>
<keyword evidence="4" id="KW-0732">Signal</keyword>
<dbReference type="InterPro" id="IPR013106">
    <property type="entry name" value="Ig_V-set"/>
</dbReference>
<dbReference type="SMART" id="SM00406">
    <property type="entry name" value="IGv"/>
    <property type="match status" value="1"/>
</dbReference>
<evidence type="ECO:0000256" key="2">
    <source>
        <dbReference type="ARBA" id="ARBA00023130"/>
    </source>
</evidence>
<feature type="domain" description="Ig-like" evidence="5">
    <location>
        <begin position="15"/>
        <end position="118"/>
    </location>
</feature>
<dbReference type="OMA" id="IHRVWSQ"/>
<evidence type="ECO:0000313" key="7">
    <source>
        <dbReference type="Proteomes" id="UP000007267"/>
    </source>
</evidence>
<dbReference type="HOGENOM" id="CLU_077975_5_2_1"/>
<keyword evidence="2" id="KW-1064">Adaptive immunity</keyword>
<keyword evidence="7" id="KW-1185">Reference proteome</keyword>
<dbReference type="InterPro" id="IPR036179">
    <property type="entry name" value="Ig-like_dom_sf"/>
</dbReference>
<protein>
    <recommendedName>
        <fullName evidence="5">Ig-like domain-containing protein</fullName>
    </recommendedName>
</protein>
<evidence type="ECO:0000256" key="1">
    <source>
        <dbReference type="ARBA" id="ARBA00022859"/>
    </source>
</evidence>
<dbReference type="GO" id="GO:0005576">
    <property type="term" value="C:extracellular region"/>
    <property type="evidence" value="ECO:0007669"/>
    <property type="project" value="UniProtKB-ARBA"/>
</dbReference>
<evidence type="ECO:0000259" key="5">
    <source>
        <dbReference type="PROSITE" id="PS50835"/>
    </source>
</evidence>
<dbReference type="GO" id="GO:0019814">
    <property type="term" value="C:immunoglobulin complex"/>
    <property type="evidence" value="ECO:0007669"/>
    <property type="project" value="UniProtKB-KW"/>
</dbReference>
<dbReference type="Ensembl" id="ENSPSIT00000005056.1">
    <property type="protein sequence ID" value="ENSPSIP00000005027.1"/>
    <property type="gene ID" value="ENSPSIG00000004697.1"/>
</dbReference>
<reference evidence="6" key="3">
    <citation type="submission" date="2025-08" db="UniProtKB">
        <authorList>
            <consortium name="Ensembl"/>
        </authorList>
    </citation>
    <scope>IDENTIFICATION</scope>
</reference>
<evidence type="ECO:0000256" key="3">
    <source>
        <dbReference type="ARBA" id="ARBA00043265"/>
    </source>
</evidence>
<name>K7FAG7_PELSI</name>
<accession>K7FAG7</accession>
<dbReference type="PANTHER" id="PTHR23266">
    <property type="entry name" value="IMMUNOGLOBULIN HEAVY CHAIN"/>
    <property type="match status" value="1"/>
</dbReference>
<dbReference type="GeneTree" id="ENSGT00950000183013"/>
<dbReference type="Pfam" id="PF07686">
    <property type="entry name" value="V-set"/>
    <property type="match status" value="1"/>
</dbReference>
<feature type="chain" id="PRO_5003901554" description="Ig-like domain-containing protein" evidence="4">
    <location>
        <begin position="20"/>
        <end position="118"/>
    </location>
</feature>
<dbReference type="Proteomes" id="UP000007267">
    <property type="component" value="Unassembled WGS sequence"/>
</dbReference>
<reference evidence="7" key="2">
    <citation type="journal article" date="2013" name="Nat. Genet.">
        <title>The draft genomes of soft-shell turtle and green sea turtle yield insights into the development and evolution of the turtle-specific body plan.</title>
        <authorList>
            <person name="Wang Z."/>
            <person name="Pascual-Anaya J."/>
            <person name="Zadissa A."/>
            <person name="Li W."/>
            <person name="Niimura Y."/>
            <person name="Huang Z."/>
            <person name="Li C."/>
            <person name="White S."/>
            <person name="Xiong Z."/>
            <person name="Fang D."/>
            <person name="Wang B."/>
            <person name="Ming Y."/>
            <person name="Chen Y."/>
            <person name="Zheng Y."/>
            <person name="Kuraku S."/>
            <person name="Pignatelli M."/>
            <person name="Herrero J."/>
            <person name="Beal K."/>
            <person name="Nozawa M."/>
            <person name="Li Q."/>
            <person name="Wang J."/>
            <person name="Zhang H."/>
            <person name="Yu L."/>
            <person name="Shigenobu S."/>
            <person name="Wang J."/>
            <person name="Liu J."/>
            <person name="Flicek P."/>
            <person name="Searle S."/>
            <person name="Wang J."/>
            <person name="Kuratani S."/>
            <person name="Yin Y."/>
            <person name="Aken B."/>
            <person name="Zhang G."/>
            <person name="Irie N."/>
        </authorList>
    </citation>
    <scope>NUCLEOTIDE SEQUENCE [LARGE SCALE GENOMIC DNA]</scope>
    <source>
        <strain evidence="7">Daiwa-1</strain>
    </source>
</reference>
<reference evidence="7" key="1">
    <citation type="submission" date="2011-10" db="EMBL/GenBank/DDBJ databases">
        <authorList>
            <consortium name="Soft-shell Turtle Genome Consortium"/>
        </authorList>
    </citation>
    <scope>NUCLEOTIDE SEQUENCE [LARGE SCALE GENOMIC DNA]</scope>
    <source>
        <strain evidence="7">Daiwa-1</strain>
    </source>
</reference>
<dbReference type="InterPro" id="IPR013783">
    <property type="entry name" value="Ig-like_fold"/>
</dbReference>
<dbReference type="InterPro" id="IPR007110">
    <property type="entry name" value="Ig-like_dom"/>
</dbReference>
<reference evidence="6" key="4">
    <citation type="submission" date="2025-09" db="UniProtKB">
        <authorList>
            <consortium name="Ensembl"/>
        </authorList>
    </citation>
    <scope>IDENTIFICATION</scope>
</reference>
<evidence type="ECO:0000256" key="4">
    <source>
        <dbReference type="SAM" id="SignalP"/>
    </source>
</evidence>
<evidence type="ECO:0000313" key="6">
    <source>
        <dbReference type="Ensembl" id="ENSPSIP00000005027.1"/>
    </source>
</evidence>
<keyword evidence="1" id="KW-0391">Immunity</keyword>
<sequence length="118" mass="12746">MEPALRFLLLLAGLPGLRAQIQLVQSGAQTKKPGESVTVSCTGSGYSFTQYPINWFRQASGKGLVSIGWINTASGAPTYAESFRGKVTMTQDTPSRTAFLQVRNLQAADAAVYYCARH</sequence>
<dbReference type="EMBL" id="AGCU01067690">
    <property type="status" value="NOT_ANNOTATED_CDS"/>
    <property type="molecule type" value="Genomic_DNA"/>
</dbReference>
<dbReference type="PROSITE" id="PS50835">
    <property type="entry name" value="IG_LIKE"/>
    <property type="match status" value="1"/>
</dbReference>
<feature type="signal peptide" evidence="4">
    <location>
        <begin position="1"/>
        <end position="19"/>
    </location>
</feature>
<dbReference type="GO" id="GO:0002250">
    <property type="term" value="P:adaptive immune response"/>
    <property type="evidence" value="ECO:0007669"/>
    <property type="project" value="UniProtKB-KW"/>
</dbReference>